<accession>A0AAN8SDJ5</accession>
<proteinExistence type="predicted"/>
<evidence type="ECO:0000256" key="1">
    <source>
        <dbReference type="SAM" id="MobiDB-lite"/>
    </source>
</evidence>
<dbReference type="Proteomes" id="UP001372834">
    <property type="component" value="Unassembled WGS sequence"/>
</dbReference>
<dbReference type="AlphaFoldDB" id="A0AAN8SDJ5"/>
<sequence>MGRYYNDSGKENNQCGSEVEKNKNQGRHNNAKREEKRHETVVKGRPQCFTLRERRETEAEEKEKGGKREMQKVFTEKNEINKVLLQKWPLLWKSRNSFHPPLSPL</sequence>
<comment type="caution">
    <text evidence="2">The sequence shown here is derived from an EMBL/GenBank/DDBJ whole genome shotgun (WGS) entry which is preliminary data.</text>
</comment>
<organism evidence="2 3">
    <name type="scientific">Polyplax serrata</name>
    <name type="common">Common mouse louse</name>
    <dbReference type="NCBI Taxonomy" id="468196"/>
    <lineage>
        <taxon>Eukaryota</taxon>
        <taxon>Metazoa</taxon>
        <taxon>Ecdysozoa</taxon>
        <taxon>Arthropoda</taxon>
        <taxon>Hexapoda</taxon>
        <taxon>Insecta</taxon>
        <taxon>Pterygota</taxon>
        <taxon>Neoptera</taxon>
        <taxon>Paraneoptera</taxon>
        <taxon>Psocodea</taxon>
        <taxon>Troctomorpha</taxon>
        <taxon>Phthiraptera</taxon>
        <taxon>Anoplura</taxon>
        <taxon>Polyplacidae</taxon>
        <taxon>Polyplax</taxon>
    </lineage>
</organism>
<name>A0AAN8SDJ5_POLSC</name>
<evidence type="ECO:0000313" key="3">
    <source>
        <dbReference type="Proteomes" id="UP001372834"/>
    </source>
</evidence>
<feature type="compositionally biased region" description="Basic and acidic residues" evidence="1">
    <location>
        <begin position="31"/>
        <end position="42"/>
    </location>
</feature>
<feature type="region of interest" description="Disordered" evidence="1">
    <location>
        <begin position="1"/>
        <end position="47"/>
    </location>
</feature>
<dbReference type="EMBL" id="JAWJWE010000001">
    <property type="protein sequence ID" value="KAK6643881.1"/>
    <property type="molecule type" value="Genomic_DNA"/>
</dbReference>
<gene>
    <name evidence="2" type="ORF">RUM43_000145</name>
</gene>
<protein>
    <submittedName>
        <fullName evidence="2">Uncharacterized protein</fullName>
    </submittedName>
</protein>
<evidence type="ECO:0000313" key="2">
    <source>
        <dbReference type="EMBL" id="KAK6643881.1"/>
    </source>
</evidence>
<reference evidence="2 3" key="1">
    <citation type="submission" date="2023-10" db="EMBL/GenBank/DDBJ databases">
        <title>Genomes of two closely related lineages of the louse Polyplax serrata with different host specificities.</title>
        <authorList>
            <person name="Martinu J."/>
            <person name="Tarabai H."/>
            <person name="Stefka J."/>
            <person name="Hypsa V."/>
        </authorList>
    </citation>
    <scope>NUCLEOTIDE SEQUENCE [LARGE SCALE GENOMIC DNA]</scope>
    <source>
        <strain evidence="2">HR10_N</strain>
    </source>
</reference>